<dbReference type="Proteomes" id="UP001194746">
    <property type="component" value="Unassembled WGS sequence"/>
</dbReference>
<evidence type="ECO:0000313" key="3">
    <source>
        <dbReference type="Proteomes" id="UP001194746"/>
    </source>
</evidence>
<proteinExistence type="predicted"/>
<sequence length="161" mass="18000">TSGSNRTSAVRVQREQSRTAAPRSSTKNRISCGECLDLPQVCHLFVNTDISTSSRHANPACECGWGVQTPQHVLMECEDYAEDQEAMWEELERRGLRRTGTGFWEIIGDEKAGPAVARFIIQTDLLQQFRAVDSAAVEVTNDWDHWDSRNKAAGGIELSEF</sequence>
<feature type="compositionally biased region" description="Polar residues" evidence="1">
    <location>
        <begin position="1"/>
        <end position="10"/>
    </location>
</feature>
<name>A0AAD4CFX8_ASPNN</name>
<organism evidence="2 3">
    <name type="scientific">Aspergillus nanangensis</name>
    <dbReference type="NCBI Taxonomy" id="2582783"/>
    <lineage>
        <taxon>Eukaryota</taxon>
        <taxon>Fungi</taxon>
        <taxon>Dikarya</taxon>
        <taxon>Ascomycota</taxon>
        <taxon>Pezizomycotina</taxon>
        <taxon>Eurotiomycetes</taxon>
        <taxon>Eurotiomycetidae</taxon>
        <taxon>Eurotiales</taxon>
        <taxon>Aspergillaceae</taxon>
        <taxon>Aspergillus</taxon>
        <taxon>Aspergillus subgen. Circumdati</taxon>
    </lineage>
</organism>
<gene>
    <name evidence="2" type="ORF">FE257_000851</name>
</gene>
<reference evidence="2" key="2">
    <citation type="submission" date="2020-02" db="EMBL/GenBank/DDBJ databases">
        <authorList>
            <person name="Gilchrist C.L.M."/>
            <person name="Chooi Y.-H."/>
        </authorList>
    </citation>
    <scope>NUCLEOTIDE SEQUENCE</scope>
    <source>
        <strain evidence="2">MST-FP2251</strain>
    </source>
</reference>
<dbReference type="AlphaFoldDB" id="A0AAD4CFX8"/>
<accession>A0AAD4CFX8</accession>
<feature type="region of interest" description="Disordered" evidence="1">
    <location>
        <begin position="1"/>
        <end position="25"/>
    </location>
</feature>
<reference evidence="2" key="1">
    <citation type="journal article" date="2019" name="Beilstein J. Org. Chem.">
        <title>Nanangenines: drimane sesquiterpenoids as the dominant metabolite cohort of a novel Australian fungus, Aspergillus nanangensis.</title>
        <authorList>
            <person name="Lacey H.J."/>
            <person name="Gilchrist C.L.M."/>
            <person name="Crombie A."/>
            <person name="Kalaitzis J.A."/>
            <person name="Vuong D."/>
            <person name="Rutledge P.J."/>
            <person name="Turner P."/>
            <person name="Pitt J.I."/>
            <person name="Lacey E."/>
            <person name="Chooi Y.H."/>
            <person name="Piggott A.M."/>
        </authorList>
    </citation>
    <scope>NUCLEOTIDE SEQUENCE</scope>
    <source>
        <strain evidence="2">MST-FP2251</strain>
    </source>
</reference>
<comment type="caution">
    <text evidence="2">The sequence shown here is derived from an EMBL/GenBank/DDBJ whole genome shotgun (WGS) entry which is preliminary data.</text>
</comment>
<evidence type="ECO:0000313" key="2">
    <source>
        <dbReference type="EMBL" id="KAF9884942.1"/>
    </source>
</evidence>
<protein>
    <submittedName>
        <fullName evidence="2">Uncharacterized protein</fullName>
    </submittedName>
</protein>
<evidence type="ECO:0000256" key="1">
    <source>
        <dbReference type="SAM" id="MobiDB-lite"/>
    </source>
</evidence>
<feature type="non-terminal residue" evidence="2">
    <location>
        <position position="1"/>
    </location>
</feature>
<dbReference type="EMBL" id="VCAU01000107">
    <property type="protein sequence ID" value="KAF9884942.1"/>
    <property type="molecule type" value="Genomic_DNA"/>
</dbReference>
<keyword evidence="3" id="KW-1185">Reference proteome</keyword>